<proteinExistence type="predicted"/>
<keyword evidence="1" id="KW-0175">Coiled coil</keyword>
<accession>A0A3G4ZVB8</accession>
<sequence length="378" mass="43894">MLDPKVNTMCNLNLIINTDGGACITIPVTRESLSNGLNKKIELPNTKYFISVVQTGNQSACIEFSSLGNNNEENNKEIKKKLDQMTNYDQQLDQVIEKKTENIITLTKNFYEKLSKENDFEGKFIKDNEKLLSLLSDDLNAKNKSLDTLESLRQTKSIDIKFLSDEFSWNMNVGDCFHYEKFNISMWLMCTFQNHTVKKQCHTISDKGIKIYHNPKLPIFRDIKPDIKISKKFITSTIPIVYNPSVDSLKGTYTRFFEPKLCDVFMKNRKRKNGTTEQSKLKRTIIKNIDGQFFAEDIAVDEKDIYQIKTYKLSDLTLDEKVLALWTLDRTPTRFYYGKINNFENDKCRILFDDGDQNTVGLNQLWKFGDLPKHIRGN</sequence>
<name>A0A3G4ZVB8_9VIRU</name>
<reference evidence="2" key="1">
    <citation type="submission" date="2018-10" db="EMBL/GenBank/DDBJ databases">
        <title>Hidden diversity of soil giant viruses.</title>
        <authorList>
            <person name="Schulz F."/>
            <person name="Alteio L."/>
            <person name="Goudeau D."/>
            <person name="Ryan E.M."/>
            <person name="Malmstrom R.R."/>
            <person name="Blanchard J."/>
            <person name="Woyke T."/>
        </authorList>
    </citation>
    <scope>NUCLEOTIDE SEQUENCE</scope>
    <source>
        <strain evidence="2">DSV1</strain>
    </source>
</reference>
<dbReference type="Gene3D" id="2.30.30.140">
    <property type="match status" value="1"/>
</dbReference>
<organism evidence="2">
    <name type="scientific">Dasosvirus sp</name>
    <dbReference type="NCBI Taxonomy" id="2487764"/>
    <lineage>
        <taxon>Viruses</taxon>
        <taxon>Varidnaviria</taxon>
        <taxon>Bamfordvirae</taxon>
        <taxon>Nucleocytoviricota</taxon>
        <taxon>Megaviricetes</taxon>
        <taxon>Imitervirales</taxon>
        <taxon>Mimiviridae</taxon>
        <taxon>Klosneuvirinae</taxon>
    </lineage>
</organism>
<evidence type="ECO:0000313" key="2">
    <source>
        <dbReference type="EMBL" id="AYV77379.1"/>
    </source>
</evidence>
<gene>
    <name evidence="2" type="ORF">Dasosvirus1_14</name>
</gene>
<protein>
    <submittedName>
        <fullName evidence="2">Uncharacterized protein</fullName>
    </submittedName>
</protein>
<feature type="coiled-coil region" evidence="1">
    <location>
        <begin position="71"/>
        <end position="98"/>
    </location>
</feature>
<dbReference type="EMBL" id="MK072042">
    <property type="protein sequence ID" value="AYV77379.1"/>
    <property type="molecule type" value="Genomic_DNA"/>
</dbReference>
<evidence type="ECO:0000256" key="1">
    <source>
        <dbReference type="SAM" id="Coils"/>
    </source>
</evidence>